<feature type="compositionally biased region" description="Basic and acidic residues" evidence="1">
    <location>
        <begin position="170"/>
        <end position="185"/>
    </location>
</feature>
<protein>
    <recommendedName>
        <fullName evidence="5">Divergent polysaccharide deacetylase</fullName>
    </recommendedName>
</protein>
<dbReference type="PANTHER" id="PTHR30105">
    <property type="entry name" value="UNCHARACTERIZED YIBQ-RELATED"/>
    <property type="match status" value="1"/>
</dbReference>
<evidence type="ECO:0000256" key="1">
    <source>
        <dbReference type="SAM" id="MobiDB-lite"/>
    </source>
</evidence>
<feature type="compositionally biased region" description="Low complexity" evidence="1">
    <location>
        <begin position="147"/>
        <end position="169"/>
    </location>
</feature>
<comment type="caution">
    <text evidence="3">The sequence shown here is derived from an EMBL/GenBank/DDBJ whole genome shotgun (WGS) entry which is preliminary data.</text>
</comment>
<dbReference type="CDD" id="cd10936">
    <property type="entry name" value="CE4_DAC2"/>
    <property type="match status" value="1"/>
</dbReference>
<feature type="transmembrane region" description="Helical" evidence="2">
    <location>
        <begin position="59"/>
        <end position="81"/>
    </location>
</feature>
<organism evidence="3 4">
    <name type="scientific">Rhodothalassium salexigens DSM 2132</name>
    <dbReference type="NCBI Taxonomy" id="1188247"/>
    <lineage>
        <taxon>Bacteria</taxon>
        <taxon>Pseudomonadati</taxon>
        <taxon>Pseudomonadota</taxon>
        <taxon>Alphaproteobacteria</taxon>
        <taxon>Rhodothalassiales</taxon>
        <taxon>Rhodothalassiaceae</taxon>
        <taxon>Rhodothalassium</taxon>
    </lineage>
</organism>
<dbReference type="Pfam" id="PF04748">
    <property type="entry name" value="Polysacc_deac_2"/>
    <property type="match status" value="1"/>
</dbReference>
<dbReference type="SUPFAM" id="SSF88713">
    <property type="entry name" value="Glycoside hydrolase/deacetylase"/>
    <property type="match status" value="1"/>
</dbReference>
<dbReference type="GO" id="GO:0005975">
    <property type="term" value="P:carbohydrate metabolic process"/>
    <property type="evidence" value="ECO:0007669"/>
    <property type="project" value="InterPro"/>
</dbReference>
<keyword evidence="2" id="KW-1133">Transmembrane helix</keyword>
<accession>A0A4R2PLJ2</accession>
<feature type="region of interest" description="Disordered" evidence="1">
    <location>
        <begin position="1"/>
        <end position="56"/>
    </location>
</feature>
<reference evidence="3 4" key="1">
    <citation type="submission" date="2019-03" db="EMBL/GenBank/DDBJ databases">
        <title>Genomic Encyclopedia of Type Strains, Phase IV (KMG-IV): sequencing the most valuable type-strain genomes for metagenomic binning, comparative biology and taxonomic classification.</title>
        <authorList>
            <person name="Goeker M."/>
        </authorList>
    </citation>
    <scope>NUCLEOTIDE SEQUENCE [LARGE SCALE GENOMIC DNA]</scope>
    <source>
        <strain evidence="3 4">DSM 2132</strain>
    </source>
</reference>
<feature type="compositionally biased region" description="Low complexity" evidence="1">
    <location>
        <begin position="94"/>
        <end position="133"/>
    </location>
</feature>
<dbReference type="OrthoDB" id="9784811at2"/>
<dbReference type="Gene3D" id="3.20.20.370">
    <property type="entry name" value="Glycoside hydrolase/deacetylase"/>
    <property type="match status" value="1"/>
</dbReference>
<gene>
    <name evidence="3" type="ORF">EV659_103362</name>
</gene>
<dbReference type="RefSeq" id="WP_132707998.1">
    <property type="nucleotide sequence ID" value="NZ_JACIGF010000003.1"/>
</dbReference>
<proteinExistence type="predicted"/>
<dbReference type="Proteomes" id="UP000295399">
    <property type="component" value="Unassembled WGS sequence"/>
</dbReference>
<evidence type="ECO:0008006" key="5">
    <source>
        <dbReference type="Google" id="ProtNLM"/>
    </source>
</evidence>
<keyword evidence="4" id="KW-1185">Reference proteome</keyword>
<feature type="region of interest" description="Disordered" evidence="1">
    <location>
        <begin position="82"/>
        <end position="228"/>
    </location>
</feature>
<evidence type="ECO:0000313" key="4">
    <source>
        <dbReference type="Proteomes" id="UP000295399"/>
    </source>
</evidence>
<evidence type="ECO:0000313" key="3">
    <source>
        <dbReference type="EMBL" id="TCP36470.1"/>
    </source>
</evidence>
<feature type="compositionally biased region" description="Basic and acidic residues" evidence="1">
    <location>
        <begin position="1"/>
        <end position="10"/>
    </location>
</feature>
<dbReference type="AlphaFoldDB" id="A0A4R2PLJ2"/>
<dbReference type="InterPro" id="IPR006837">
    <property type="entry name" value="Divergent_DAC"/>
</dbReference>
<feature type="compositionally biased region" description="Low complexity" evidence="1">
    <location>
        <begin position="194"/>
        <end position="203"/>
    </location>
</feature>
<dbReference type="InParanoid" id="A0A4R2PLJ2"/>
<dbReference type="InterPro" id="IPR011330">
    <property type="entry name" value="Glyco_hydro/deAcase_b/a-brl"/>
</dbReference>
<name>A0A4R2PLJ2_RHOSA</name>
<sequence length="466" mass="49111">MAKNKPDTPDRLVANPLKARAEAKAAARRRPTRASGKTKQDQPTKPAGPRKPVPPWRNLALAWGATVLLVVGGALALHLTYSADPAPTDPVQDAPAPETASASPTLEPAPARADGSTAAAAATAAEGQAATQTPSDDPAADEATTIAADNPAPAAPDSDAVDRQAAATDATRDGEPAADERDRADAGTGGLPGDRAPAFDAAPFPDPRYLDSGDYEGLPRRADNGTTPFERYARPAAATDRPVIAVVIVNVGLKKRIGDRILDELPAEITLGISPYAESPQDWATRAHAAGHELLLMVPMEPQDYPRNNPGVDTLKVEVSSARNIRSLHTVMRAFGGYMGTVNHMGSRFTADRSVLRPVLQEIDKRGLMFLDARVTGFSAAGRMASEFGMPTAVNNRFIDAVASPDAIDDTFADLESIARNDGVAVGIGKPLPVTVERIQYWRGRLAAQGISFVPLSTIAGRQTIR</sequence>
<keyword evidence="2" id="KW-0472">Membrane</keyword>
<evidence type="ECO:0000256" key="2">
    <source>
        <dbReference type="SAM" id="Phobius"/>
    </source>
</evidence>
<keyword evidence="2" id="KW-0812">Transmembrane</keyword>
<dbReference type="PANTHER" id="PTHR30105:SF2">
    <property type="entry name" value="DIVERGENT POLYSACCHARIDE DEACETYLASE SUPERFAMILY"/>
    <property type="match status" value="1"/>
</dbReference>
<dbReference type="EMBL" id="SLXO01000003">
    <property type="protein sequence ID" value="TCP36470.1"/>
    <property type="molecule type" value="Genomic_DNA"/>
</dbReference>